<evidence type="ECO:0000313" key="32">
    <source>
        <dbReference type="EMBL" id="RNA00789.1"/>
    </source>
</evidence>
<dbReference type="UniPathway" id="UPA00230"/>
<comment type="catalytic activity">
    <reaction evidence="5">
        <text>2-(9Z-octadecenoyl)-glycerol + hexadecanoyl-CoA = 1-hexadecanoyl-2-(9Z-octadecenoyl)-sn-glycerol + CoA</text>
        <dbReference type="Rhea" id="RHEA:38071"/>
        <dbReference type="ChEBI" id="CHEBI:57287"/>
        <dbReference type="ChEBI" id="CHEBI:57379"/>
        <dbReference type="ChEBI" id="CHEBI:73990"/>
        <dbReference type="ChEBI" id="CHEBI:75466"/>
    </reaction>
    <physiologicalReaction direction="left-to-right" evidence="5">
        <dbReference type="Rhea" id="RHEA:38072"/>
    </physiologicalReaction>
</comment>
<evidence type="ECO:0000256" key="1">
    <source>
        <dbReference type="ARBA" id="ARBA00000174"/>
    </source>
</evidence>
<dbReference type="STRING" id="10195.A0A3M7PP76"/>
<dbReference type="PANTHER" id="PTHR10408:SF7">
    <property type="entry name" value="DIACYLGLYCEROL O-ACYLTRANSFERASE 1"/>
    <property type="match status" value="1"/>
</dbReference>
<feature type="active site" evidence="30">
    <location>
        <position position="392"/>
    </location>
</feature>
<dbReference type="PIRSF" id="PIRSF500231">
    <property type="entry name" value="Oat_dag"/>
    <property type="match status" value="1"/>
</dbReference>
<comment type="catalytic activity">
    <reaction evidence="19">
        <text>1-O-(9Z-octadecyl)-3-(9Z-octadecenoyl)-glycerol + (9Z)-octadecenoyl-CoA = 1-O-(9Z-octadecenyl)-2,3-di-(9Z-octadecenoyl)glycerol + CoA</text>
        <dbReference type="Rhea" id="RHEA:55344"/>
        <dbReference type="ChEBI" id="CHEBI:57287"/>
        <dbReference type="ChEBI" id="CHEBI:57387"/>
        <dbReference type="ChEBI" id="CHEBI:138735"/>
        <dbReference type="ChEBI" id="CHEBI:197429"/>
    </reaction>
    <physiologicalReaction direction="left-to-right" evidence="19">
        <dbReference type="Rhea" id="RHEA:55345"/>
    </physiologicalReaction>
</comment>
<keyword evidence="14 31" id="KW-1133">Transmembrane helix</keyword>
<dbReference type="OrthoDB" id="10039049at2759"/>
<keyword evidence="13 29" id="KW-0256">Endoplasmic reticulum</keyword>
<dbReference type="EMBL" id="REGN01009612">
    <property type="protein sequence ID" value="RNA00789.1"/>
    <property type="molecule type" value="Genomic_DNA"/>
</dbReference>
<evidence type="ECO:0000256" key="7">
    <source>
        <dbReference type="ARBA" id="ARBA00001764"/>
    </source>
</evidence>
<evidence type="ECO:0000256" key="10">
    <source>
        <dbReference type="ARBA" id="ARBA00009010"/>
    </source>
</evidence>
<evidence type="ECO:0000256" key="15">
    <source>
        <dbReference type="ARBA" id="ARBA00023136"/>
    </source>
</evidence>
<evidence type="ECO:0000256" key="22">
    <source>
        <dbReference type="ARBA" id="ARBA00048135"/>
    </source>
</evidence>
<sequence>MKSTSETKEVRSRKILLNKLENGTDSEKNNNQSCQRPHPYESCHKIRDSLLSSASGYTNYRGILNLCVVLLVMSSSRLVLENLLKYGFLVRFNVPILFIKDPTAWPSLLALVLSNVFICTALYLEKLLKQSKIGENGGKFFCFINIFTALLAPAIYLWYREANPVSSFFALAWYTCLSMKLVSYFQVNRHYRLKSRNELSVNKKDTVPEKAATESEQIEYPQNLNFKNLYFFMAAPTLCYELNFPRSQRIRKSFLIRRSGEIIFLSSLSLFLLQQWVVPILQNSKIPFRESNILKIIERLLKLAVPNHVIWLIGFYCFFHSYLNVLAEVLRFGDREFYRDWWNAEDVDSFWQNWNIPVHKFCLRHIYKPLLTQGITKPQASLIVFFVSAFFHEYLVSIPLRMFRIWAFLGMIVQIPFAIVVKKFLHGNYGNMAVWISLIIGQPIAIMMYIHDYYIDYFEVSN</sequence>
<evidence type="ECO:0000256" key="26">
    <source>
        <dbReference type="ARBA" id="ARBA00048907"/>
    </source>
</evidence>
<keyword evidence="15 29" id="KW-0472">Membrane</keyword>
<evidence type="ECO:0000256" key="13">
    <source>
        <dbReference type="ARBA" id="ARBA00022824"/>
    </source>
</evidence>
<comment type="catalytic activity">
    <reaction evidence="3">
        <text>13-cis-retinol + hexadecanoyl-CoA = 13-cis-retinyl hexadecanoate + CoA</text>
        <dbReference type="Rhea" id="RHEA:55296"/>
        <dbReference type="ChEBI" id="CHEBI:45479"/>
        <dbReference type="ChEBI" id="CHEBI:57287"/>
        <dbReference type="ChEBI" id="CHEBI:57379"/>
        <dbReference type="ChEBI" id="CHEBI:138722"/>
    </reaction>
    <physiologicalReaction direction="left-to-right" evidence="3">
        <dbReference type="Rhea" id="RHEA:55297"/>
    </physiologicalReaction>
</comment>
<dbReference type="Proteomes" id="UP000276133">
    <property type="component" value="Unassembled WGS sequence"/>
</dbReference>
<keyword evidence="12 31" id="KW-0812">Transmembrane</keyword>
<comment type="catalytic activity">
    <reaction evidence="21">
        <text>2,3-di-(9Z)-octadecenoyl-sn-glycerol + (9Z)-octadecenoyl-CoA = 1,2,3-tri-(9Z-octadecenoyl)-glycerol + CoA</text>
        <dbReference type="Rhea" id="RHEA:38439"/>
        <dbReference type="ChEBI" id="CHEBI:53753"/>
        <dbReference type="ChEBI" id="CHEBI:57287"/>
        <dbReference type="ChEBI" id="CHEBI:57387"/>
        <dbReference type="ChEBI" id="CHEBI:75824"/>
    </reaction>
    <physiologicalReaction direction="left-to-right" evidence="21">
        <dbReference type="Rhea" id="RHEA:38440"/>
    </physiologicalReaction>
</comment>
<comment type="catalytic activity">
    <reaction evidence="26">
        <text>hexadecan-1-ol + hexadecanoyl-CoA = hexadecyl hexadecanoate + CoA</text>
        <dbReference type="Rhea" id="RHEA:38167"/>
        <dbReference type="ChEBI" id="CHEBI:16125"/>
        <dbReference type="ChEBI" id="CHEBI:57287"/>
        <dbReference type="ChEBI" id="CHEBI:57379"/>
        <dbReference type="ChEBI" id="CHEBI:75584"/>
    </reaction>
    <physiologicalReaction direction="left-to-right" evidence="26">
        <dbReference type="Rhea" id="RHEA:38168"/>
    </physiologicalReaction>
</comment>
<evidence type="ECO:0000256" key="31">
    <source>
        <dbReference type="SAM" id="Phobius"/>
    </source>
</evidence>
<protein>
    <recommendedName>
        <fullName evidence="29">O-acyltransferase</fullName>
    </recommendedName>
</protein>
<evidence type="ECO:0000256" key="9">
    <source>
        <dbReference type="ARBA" id="ARBA00005175"/>
    </source>
</evidence>
<comment type="catalytic activity">
    <reaction evidence="25">
        <text>1,2-di-(9Z-octadecenoyl)-glycerol + (9Z)-octadecenoate + H(+) = 1,2,3-tri-(9Z-octadecenoyl)-glycerol + H2O</text>
        <dbReference type="Rhea" id="RHEA:38379"/>
        <dbReference type="ChEBI" id="CHEBI:15377"/>
        <dbReference type="ChEBI" id="CHEBI:15378"/>
        <dbReference type="ChEBI" id="CHEBI:30823"/>
        <dbReference type="ChEBI" id="CHEBI:52323"/>
        <dbReference type="ChEBI" id="CHEBI:53753"/>
    </reaction>
    <physiologicalReaction direction="left-to-right" evidence="25">
        <dbReference type="Rhea" id="RHEA:38380"/>
    </physiologicalReaction>
</comment>
<comment type="catalytic activity">
    <reaction evidence="28">
        <text>1,3-di-(9Z-octadecenoyl)-glycerol + (9Z)-octadecenoyl-CoA = 1,2,3-tri-(9Z-octadecenoyl)-glycerol + CoA</text>
        <dbReference type="Rhea" id="RHEA:38435"/>
        <dbReference type="ChEBI" id="CHEBI:53753"/>
        <dbReference type="ChEBI" id="CHEBI:57287"/>
        <dbReference type="ChEBI" id="CHEBI:57387"/>
        <dbReference type="ChEBI" id="CHEBI:75735"/>
    </reaction>
    <physiologicalReaction direction="left-to-right" evidence="28">
        <dbReference type="Rhea" id="RHEA:38436"/>
    </physiologicalReaction>
</comment>
<feature type="transmembrane region" description="Helical" evidence="31">
    <location>
        <begin position="309"/>
        <end position="330"/>
    </location>
</feature>
<comment type="subunit">
    <text evidence="17">Homodimer or homotetramer; both forms have similar enzymatic activities.</text>
</comment>
<evidence type="ECO:0000256" key="19">
    <source>
        <dbReference type="ARBA" id="ARBA00047609"/>
    </source>
</evidence>
<keyword evidence="11 29" id="KW-0808">Transferase</keyword>
<dbReference type="GO" id="GO:0050252">
    <property type="term" value="F:retinol O-fatty-acyltransferase activity"/>
    <property type="evidence" value="ECO:0007669"/>
    <property type="project" value="UniProtKB-EC"/>
</dbReference>
<comment type="catalytic activity">
    <reaction evidence="18">
        <text>1,2-di-(9Z-octadecenoyl)-sn-glycerol + (9Z)-octadecenoyl-CoA = 1,2,3-tri-(9Z-octadecenoyl)-glycerol + CoA</text>
        <dbReference type="Rhea" id="RHEA:38219"/>
        <dbReference type="ChEBI" id="CHEBI:52333"/>
        <dbReference type="ChEBI" id="CHEBI:53753"/>
        <dbReference type="ChEBI" id="CHEBI:57287"/>
        <dbReference type="ChEBI" id="CHEBI:57387"/>
    </reaction>
    <physiologicalReaction direction="left-to-right" evidence="18">
        <dbReference type="Rhea" id="RHEA:38220"/>
    </physiologicalReaction>
</comment>
<evidence type="ECO:0000256" key="11">
    <source>
        <dbReference type="ARBA" id="ARBA00022679"/>
    </source>
</evidence>
<accession>A0A3M7PP76</accession>
<dbReference type="GO" id="GO:0004144">
    <property type="term" value="F:diacylglycerol O-acyltransferase activity"/>
    <property type="evidence" value="ECO:0007669"/>
    <property type="project" value="UniProtKB-EC"/>
</dbReference>
<gene>
    <name evidence="32" type="ORF">BpHYR1_050061</name>
</gene>
<feature type="transmembrane region" description="Helical" evidence="31">
    <location>
        <begin position="63"/>
        <end position="84"/>
    </location>
</feature>
<evidence type="ECO:0000256" key="21">
    <source>
        <dbReference type="ARBA" id="ARBA00048096"/>
    </source>
</evidence>
<feature type="transmembrane region" description="Helical" evidence="31">
    <location>
        <begin position="433"/>
        <end position="451"/>
    </location>
</feature>
<evidence type="ECO:0000256" key="28">
    <source>
        <dbReference type="ARBA" id="ARBA00049549"/>
    </source>
</evidence>
<comment type="subcellular location">
    <subcellularLocation>
        <location evidence="8 29">Endoplasmic reticulum membrane</location>
        <topology evidence="8 29">Multi-pass membrane protein</topology>
    </subcellularLocation>
</comment>
<proteinExistence type="inferred from homology"/>
<dbReference type="InterPro" id="IPR027251">
    <property type="entry name" value="Diacylglycerol_acylTrfase1"/>
</dbReference>
<evidence type="ECO:0000256" key="18">
    <source>
        <dbReference type="ARBA" id="ARBA00047367"/>
    </source>
</evidence>
<feature type="transmembrane region" description="Helical" evidence="31">
    <location>
        <begin position="140"/>
        <end position="159"/>
    </location>
</feature>
<comment type="similarity">
    <text evidence="10 29">Belongs to the membrane-bound acyltransferase family. Sterol o-acyltransferase subfamily.</text>
</comment>
<comment type="catalytic activity">
    <reaction evidence="1">
        <text>hexadecane-1,2-diol + hexadecanoyl-CoA = 2-hydroxyhexadecyl hexadecanoate + CoA</text>
        <dbReference type="Rhea" id="RHEA:38171"/>
        <dbReference type="ChEBI" id="CHEBI:57287"/>
        <dbReference type="ChEBI" id="CHEBI:57379"/>
        <dbReference type="ChEBI" id="CHEBI:75586"/>
        <dbReference type="ChEBI" id="CHEBI:75587"/>
    </reaction>
    <physiologicalReaction direction="left-to-right" evidence="1">
        <dbReference type="Rhea" id="RHEA:38172"/>
    </physiologicalReaction>
</comment>
<evidence type="ECO:0000256" key="3">
    <source>
        <dbReference type="ARBA" id="ARBA00000895"/>
    </source>
</evidence>
<comment type="catalytic activity">
    <reaction evidence="22">
        <text>2-(9Z-octadecenoyl)-glycerol + (9Z)-octadecenoyl-CoA = 1,2-di-(9Z-octadecenoyl)-sn-glycerol + CoA</text>
        <dbReference type="Rhea" id="RHEA:37911"/>
        <dbReference type="ChEBI" id="CHEBI:52333"/>
        <dbReference type="ChEBI" id="CHEBI:57287"/>
        <dbReference type="ChEBI" id="CHEBI:57387"/>
        <dbReference type="ChEBI" id="CHEBI:73990"/>
    </reaction>
    <physiologicalReaction direction="left-to-right" evidence="22">
        <dbReference type="Rhea" id="RHEA:37912"/>
    </physiologicalReaction>
</comment>
<evidence type="ECO:0000256" key="4">
    <source>
        <dbReference type="ARBA" id="ARBA00001118"/>
    </source>
</evidence>
<reference evidence="32 33" key="1">
    <citation type="journal article" date="2018" name="Sci. Rep.">
        <title>Genomic signatures of local adaptation to the degree of environmental predictability in rotifers.</title>
        <authorList>
            <person name="Franch-Gras L."/>
            <person name="Hahn C."/>
            <person name="Garcia-Roger E.M."/>
            <person name="Carmona M.J."/>
            <person name="Serra M."/>
            <person name="Gomez A."/>
        </authorList>
    </citation>
    <scope>NUCLEOTIDE SEQUENCE [LARGE SCALE GENOMIC DNA]</scope>
    <source>
        <strain evidence="32">HYR1</strain>
    </source>
</reference>
<dbReference type="InterPro" id="IPR004299">
    <property type="entry name" value="MBOAT_fam"/>
</dbReference>
<comment type="pathway">
    <text evidence="9">Lipid metabolism; glycerolipid metabolism.</text>
</comment>
<evidence type="ECO:0000256" key="23">
    <source>
        <dbReference type="ARBA" id="ARBA00048614"/>
    </source>
</evidence>
<evidence type="ECO:0000256" key="17">
    <source>
        <dbReference type="ARBA" id="ARBA00023610"/>
    </source>
</evidence>
<feature type="transmembrane region" description="Helical" evidence="31">
    <location>
        <begin position="165"/>
        <end position="187"/>
    </location>
</feature>
<comment type="catalytic activity">
    <reaction evidence="6">
        <text>1,2-di-(9Z-octadecenoyl)-sn-glycerol + hexadecanoyl-CoA = 1,2-di-(9Z)-octadecenoyl-3-hexadecanoyl-sn-glycerol + CoA</text>
        <dbReference type="Rhea" id="RHEA:38163"/>
        <dbReference type="ChEBI" id="CHEBI:52333"/>
        <dbReference type="ChEBI" id="CHEBI:57287"/>
        <dbReference type="ChEBI" id="CHEBI:57379"/>
        <dbReference type="ChEBI" id="CHEBI:75583"/>
    </reaction>
    <physiologicalReaction direction="left-to-right" evidence="6">
        <dbReference type="Rhea" id="RHEA:38164"/>
    </physiologicalReaction>
</comment>
<evidence type="ECO:0000256" key="25">
    <source>
        <dbReference type="ARBA" id="ARBA00048728"/>
    </source>
</evidence>
<feature type="transmembrane region" description="Helical" evidence="31">
    <location>
        <begin position="403"/>
        <end position="421"/>
    </location>
</feature>
<evidence type="ECO:0000256" key="5">
    <source>
        <dbReference type="ARBA" id="ARBA00001313"/>
    </source>
</evidence>
<evidence type="ECO:0000256" key="24">
    <source>
        <dbReference type="ARBA" id="ARBA00048634"/>
    </source>
</evidence>
<evidence type="ECO:0000256" key="16">
    <source>
        <dbReference type="ARBA" id="ARBA00023315"/>
    </source>
</evidence>
<dbReference type="PANTHER" id="PTHR10408">
    <property type="entry name" value="STEROL O-ACYLTRANSFERASE"/>
    <property type="match status" value="1"/>
</dbReference>
<comment type="caution">
    <text evidence="32">The sequence shown here is derived from an EMBL/GenBank/DDBJ whole genome shotgun (WGS) entry which is preliminary data.</text>
</comment>
<evidence type="ECO:0000256" key="12">
    <source>
        <dbReference type="ARBA" id="ARBA00022692"/>
    </source>
</evidence>
<feature type="transmembrane region" description="Helical" evidence="31">
    <location>
        <begin position="262"/>
        <end position="281"/>
    </location>
</feature>
<comment type="catalytic activity">
    <reaction evidence="4">
        <text>hexadecane-1,2-diol + 2 hexadecanoyl-CoA = 1,2-O,O-dihexadecanoyl-1,2-hexadecanediol + 2 CoA</text>
        <dbReference type="Rhea" id="RHEA:38211"/>
        <dbReference type="ChEBI" id="CHEBI:57287"/>
        <dbReference type="ChEBI" id="CHEBI:57379"/>
        <dbReference type="ChEBI" id="CHEBI:75586"/>
        <dbReference type="ChEBI" id="CHEBI:75608"/>
    </reaction>
    <physiologicalReaction direction="left-to-right" evidence="4">
        <dbReference type="Rhea" id="RHEA:38212"/>
    </physiologicalReaction>
</comment>
<comment type="catalytic activity">
    <reaction evidence="2">
        <text>all-trans-retinol + an acyl-CoA = an all-trans-retinyl ester + CoA</text>
        <dbReference type="Rhea" id="RHEA:11488"/>
        <dbReference type="ChEBI" id="CHEBI:17336"/>
        <dbReference type="ChEBI" id="CHEBI:57287"/>
        <dbReference type="ChEBI" id="CHEBI:58342"/>
        <dbReference type="ChEBI" id="CHEBI:63410"/>
        <dbReference type="EC" id="2.3.1.76"/>
    </reaction>
    <physiologicalReaction direction="left-to-right" evidence="2">
        <dbReference type="Rhea" id="RHEA:11489"/>
    </physiologicalReaction>
</comment>
<evidence type="ECO:0000256" key="27">
    <source>
        <dbReference type="ARBA" id="ARBA00049168"/>
    </source>
</evidence>
<name>A0A3M7PP76_BRAPC</name>
<dbReference type="GO" id="GO:0005789">
    <property type="term" value="C:endoplasmic reticulum membrane"/>
    <property type="evidence" value="ECO:0007669"/>
    <property type="project" value="UniProtKB-SubCell"/>
</dbReference>
<evidence type="ECO:0000256" key="14">
    <source>
        <dbReference type="ARBA" id="ARBA00022989"/>
    </source>
</evidence>
<feature type="transmembrane region" description="Helical" evidence="31">
    <location>
        <begin position="380"/>
        <end position="397"/>
    </location>
</feature>
<evidence type="ECO:0000256" key="29">
    <source>
        <dbReference type="PIRNR" id="PIRNR000439"/>
    </source>
</evidence>
<keyword evidence="16 29" id="KW-0012">Acyltransferase</keyword>
<comment type="catalytic activity">
    <reaction evidence="7">
        <text>all-trans-retinol + hexadecanoyl-CoA = all-trans-retinyl hexadecanoate + CoA</text>
        <dbReference type="Rhea" id="RHEA:38175"/>
        <dbReference type="ChEBI" id="CHEBI:17336"/>
        <dbReference type="ChEBI" id="CHEBI:17616"/>
        <dbReference type="ChEBI" id="CHEBI:57287"/>
        <dbReference type="ChEBI" id="CHEBI:57379"/>
    </reaction>
    <physiologicalReaction direction="left-to-right" evidence="7">
        <dbReference type="Rhea" id="RHEA:38176"/>
    </physiologicalReaction>
</comment>
<comment type="catalytic activity">
    <reaction evidence="20">
        <text>1-O-(9Z-octadecenyl)-glycerol + (9Z)-octadecenoyl-CoA = 1-O-(9Z-octadecyl)-3-(9Z-octadecenoyl)-glycerol + CoA</text>
        <dbReference type="Rhea" id="RHEA:55340"/>
        <dbReference type="ChEBI" id="CHEBI:34116"/>
        <dbReference type="ChEBI" id="CHEBI:57287"/>
        <dbReference type="ChEBI" id="CHEBI:57387"/>
        <dbReference type="ChEBI" id="CHEBI:197429"/>
    </reaction>
    <physiologicalReaction direction="left-to-right" evidence="20">
        <dbReference type="Rhea" id="RHEA:55341"/>
    </physiologicalReaction>
</comment>
<dbReference type="AlphaFoldDB" id="A0A3M7PP76"/>
<comment type="catalytic activity">
    <reaction evidence="23">
        <text>1-octadecanoyl-2-(5Z,8Z,11Z,14Z-eicosatetraenoyl)-sn-glycerol + (9Z)-octadecenoyl-CoA = 1-octadecanoyl-2-(5Z,8Z,11Z,14Z)-eicosatetraenoyl-3-(9Z)-octadecenoyl-sn-glycerol + CoA</text>
        <dbReference type="Rhea" id="RHEA:38307"/>
        <dbReference type="ChEBI" id="CHEBI:57287"/>
        <dbReference type="ChEBI" id="CHEBI:57387"/>
        <dbReference type="ChEBI" id="CHEBI:75728"/>
        <dbReference type="ChEBI" id="CHEBI:75729"/>
    </reaction>
    <physiologicalReaction direction="left-to-right" evidence="23">
        <dbReference type="Rhea" id="RHEA:38308"/>
    </physiologicalReaction>
</comment>
<dbReference type="Pfam" id="PF03062">
    <property type="entry name" value="MBOAT"/>
    <property type="match status" value="1"/>
</dbReference>
<comment type="catalytic activity">
    <reaction evidence="24">
        <text>an acyl-CoA + a 1,2-diacyl-sn-glycerol = a triacyl-sn-glycerol + CoA</text>
        <dbReference type="Rhea" id="RHEA:10868"/>
        <dbReference type="ChEBI" id="CHEBI:17815"/>
        <dbReference type="ChEBI" id="CHEBI:57287"/>
        <dbReference type="ChEBI" id="CHEBI:58342"/>
        <dbReference type="ChEBI" id="CHEBI:64615"/>
        <dbReference type="EC" id="2.3.1.20"/>
    </reaction>
    <physiologicalReaction direction="left-to-right" evidence="24">
        <dbReference type="Rhea" id="RHEA:10869"/>
    </physiologicalReaction>
</comment>
<comment type="catalytic activity">
    <reaction evidence="27">
        <text>1-(9Z-octadecenoyl)-glycerol + (9Z)-octadecenoyl-CoA = 1,2-di-(9Z-octadecenoyl)-glycerol + CoA</text>
        <dbReference type="Rhea" id="RHEA:37915"/>
        <dbReference type="ChEBI" id="CHEBI:52323"/>
        <dbReference type="ChEBI" id="CHEBI:57287"/>
        <dbReference type="ChEBI" id="CHEBI:57387"/>
        <dbReference type="ChEBI" id="CHEBI:75342"/>
    </reaction>
    <physiologicalReaction direction="left-to-right" evidence="27">
        <dbReference type="Rhea" id="RHEA:37916"/>
    </physiologicalReaction>
</comment>
<feature type="transmembrane region" description="Helical" evidence="31">
    <location>
        <begin position="104"/>
        <end position="124"/>
    </location>
</feature>
<evidence type="ECO:0000256" key="30">
    <source>
        <dbReference type="PIRSR" id="PIRSR000439-1"/>
    </source>
</evidence>
<evidence type="ECO:0000313" key="33">
    <source>
        <dbReference type="Proteomes" id="UP000276133"/>
    </source>
</evidence>
<dbReference type="InterPro" id="IPR014371">
    <property type="entry name" value="Oat_ACAT_DAG_ARE"/>
</dbReference>
<dbReference type="GO" id="GO:0019432">
    <property type="term" value="P:triglyceride biosynthetic process"/>
    <property type="evidence" value="ECO:0007669"/>
    <property type="project" value="InterPro"/>
</dbReference>
<evidence type="ECO:0000256" key="8">
    <source>
        <dbReference type="ARBA" id="ARBA00004477"/>
    </source>
</evidence>
<evidence type="ECO:0000256" key="6">
    <source>
        <dbReference type="ARBA" id="ARBA00001349"/>
    </source>
</evidence>
<keyword evidence="33" id="KW-1185">Reference proteome</keyword>
<organism evidence="32 33">
    <name type="scientific">Brachionus plicatilis</name>
    <name type="common">Marine rotifer</name>
    <name type="synonym">Brachionus muelleri</name>
    <dbReference type="NCBI Taxonomy" id="10195"/>
    <lineage>
        <taxon>Eukaryota</taxon>
        <taxon>Metazoa</taxon>
        <taxon>Spiralia</taxon>
        <taxon>Gnathifera</taxon>
        <taxon>Rotifera</taxon>
        <taxon>Eurotatoria</taxon>
        <taxon>Monogononta</taxon>
        <taxon>Pseudotrocha</taxon>
        <taxon>Ploima</taxon>
        <taxon>Brachionidae</taxon>
        <taxon>Brachionus</taxon>
    </lineage>
</organism>
<dbReference type="PIRSF" id="PIRSF000439">
    <property type="entry name" value="Oat_ACAT_DAG_ARE"/>
    <property type="match status" value="1"/>
</dbReference>
<evidence type="ECO:0000256" key="2">
    <source>
        <dbReference type="ARBA" id="ARBA00000633"/>
    </source>
</evidence>
<evidence type="ECO:0000256" key="20">
    <source>
        <dbReference type="ARBA" id="ARBA00047807"/>
    </source>
</evidence>